<keyword evidence="3" id="KW-1185">Reference proteome</keyword>
<name>A0AAF0R123_SOLVR</name>
<proteinExistence type="predicted"/>
<dbReference type="PANTHER" id="PTHR34072">
    <property type="entry name" value="ENZYMATIC POLYPROTEIN-RELATED"/>
    <property type="match status" value="1"/>
</dbReference>
<feature type="domain" description="Reverse transcriptase/retrotransposon-derived protein RNase H-like" evidence="1">
    <location>
        <begin position="24"/>
        <end position="104"/>
    </location>
</feature>
<gene>
    <name evidence="2" type="ORF">MTR67_026113</name>
</gene>
<evidence type="ECO:0000313" key="2">
    <source>
        <dbReference type="EMBL" id="WMV32728.1"/>
    </source>
</evidence>
<evidence type="ECO:0000259" key="1">
    <source>
        <dbReference type="Pfam" id="PF17919"/>
    </source>
</evidence>
<evidence type="ECO:0000313" key="3">
    <source>
        <dbReference type="Proteomes" id="UP001234989"/>
    </source>
</evidence>
<dbReference type="Proteomes" id="UP001234989">
    <property type="component" value="Chromosome 6"/>
</dbReference>
<accession>A0AAF0R123</accession>
<dbReference type="PANTHER" id="PTHR34072:SF59">
    <property type="entry name" value="CCHC-TYPE INTEGRASE"/>
    <property type="match status" value="1"/>
</dbReference>
<dbReference type="AlphaFoldDB" id="A0AAF0R123"/>
<protein>
    <recommendedName>
        <fullName evidence="1">Reverse transcriptase/retrotransposon-derived protein RNase H-like domain-containing protein</fullName>
    </recommendedName>
</protein>
<feature type="non-terminal residue" evidence="2">
    <location>
        <position position="1"/>
    </location>
</feature>
<sequence length="181" mass="20228">EGFSSISSPLTALTQKKAKFIRSEACQNSFQELKDRLTSAPVLTLPEGTYGFVVYCDASRIGQGCVLIKNGKGISYASSQLKVHEKNYPTHDLELAAIVFVLKRRWLELLKDYYMIVLYHPSKVNVVVNVTSCLSIGSVAHIEEENEELVRDVHRLAQLGVQLVLSSQTHTRTLAPIILHF</sequence>
<organism evidence="2 3">
    <name type="scientific">Solanum verrucosum</name>
    <dbReference type="NCBI Taxonomy" id="315347"/>
    <lineage>
        <taxon>Eukaryota</taxon>
        <taxon>Viridiplantae</taxon>
        <taxon>Streptophyta</taxon>
        <taxon>Embryophyta</taxon>
        <taxon>Tracheophyta</taxon>
        <taxon>Spermatophyta</taxon>
        <taxon>Magnoliopsida</taxon>
        <taxon>eudicotyledons</taxon>
        <taxon>Gunneridae</taxon>
        <taxon>Pentapetalae</taxon>
        <taxon>asterids</taxon>
        <taxon>lamiids</taxon>
        <taxon>Solanales</taxon>
        <taxon>Solanaceae</taxon>
        <taxon>Solanoideae</taxon>
        <taxon>Solaneae</taxon>
        <taxon>Solanum</taxon>
    </lineage>
</organism>
<dbReference type="Pfam" id="PF17919">
    <property type="entry name" value="RT_RNaseH_2"/>
    <property type="match status" value="1"/>
</dbReference>
<dbReference type="EMBL" id="CP133617">
    <property type="protein sequence ID" value="WMV32728.1"/>
    <property type="molecule type" value="Genomic_DNA"/>
</dbReference>
<reference evidence="2" key="1">
    <citation type="submission" date="2023-08" db="EMBL/GenBank/DDBJ databases">
        <title>A de novo genome assembly of Solanum verrucosum Schlechtendal, a Mexican diploid species geographically isolated from the other diploid A-genome species in potato relatives.</title>
        <authorList>
            <person name="Hosaka K."/>
        </authorList>
    </citation>
    <scope>NUCLEOTIDE SEQUENCE</scope>
    <source>
        <tissue evidence="2">Young leaves</tissue>
    </source>
</reference>
<dbReference type="InterPro" id="IPR041577">
    <property type="entry name" value="RT_RNaseH_2"/>
</dbReference>
<dbReference type="Gene3D" id="3.30.70.270">
    <property type="match status" value="1"/>
</dbReference>
<dbReference type="InterPro" id="IPR043502">
    <property type="entry name" value="DNA/RNA_pol_sf"/>
</dbReference>
<dbReference type="SUPFAM" id="SSF56672">
    <property type="entry name" value="DNA/RNA polymerases"/>
    <property type="match status" value="1"/>
</dbReference>
<dbReference type="InterPro" id="IPR043128">
    <property type="entry name" value="Rev_trsase/Diguanyl_cyclase"/>
</dbReference>